<dbReference type="EMBL" id="LAZR01015733">
    <property type="protein sequence ID" value="KKM07598.1"/>
    <property type="molecule type" value="Genomic_DNA"/>
</dbReference>
<proteinExistence type="predicted"/>
<gene>
    <name evidence="1" type="ORF">LCGC14_1732340</name>
</gene>
<protein>
    <submittedName>
        <fullName evidence="1">Uncharacterized protein</fullName>
    </submittedName>
</protein>
<reference evidence="1" key="1">
    <citation type="journal article" date="2015" name="Nature">
        <title>Complex archaea that bridge the gap between prokaryotes and eukaryotes.</title>
        <authorList>
            <person name="Spang A."/>
            <person name="Saw J.H."/>
            <person name="Jorgensen S.L."/>
            <person name="Zaremba-Niedzwiedzka K."/>
            <person name="Martijn J."/>
            <person name="Lind A.E."/>
            <person name="van Eijk R."/>
            <person name="Schleper C."/>
            <person name="Guy L."/>
            <person name="Ettema T.J."/>
        </authorList>
    </citation>
    <scope>NUCLEOTIDE SEQUENCE</scope>
</reference>
<organism evidence="1">
    <name type="scientific">marine sediment metagenome</name>
    <dbReference type="NCBI Taxonomy" id="412755"/>
    <lineage>
        <taxon>unclassified sequences</taxon>
        <taxon>metagenomes</taxon>
        <taxon>ecological metagenomes</taxon>
    </lineage>
</organism>
<sequence>MKFYVVGFYKHGREDLYGDALVHAFNHSDALSRVRQIGLTPNPGDRYVVGGERYEETYDGPHIMAWMMSEAERRPHKVYVLWDSEEHFDTNSIFKPRE</sequence>
<accession>A0A0F9K8V5</accession>
<comment type="caution">
    <text evidence="1">The sequence shown here is derived from an EMBL/GenBank/DDBJ whole genome shotgun (WGS) entry which is preliminary data.</text>
</comment>
<evidence type="ECO:0000313" key="1">
    <source>
        <dbReference type="EMBL" id="KKM07598.1"/>
    </source>
</evidence>
<dbReference type="AlphaFoldDB" id="A0A0F9K8V5"/>
<name>A0A0F9K8V5_9ZZZZ</name>